<comment type="caution">
    <text evidence="1">The sequence shown here is derived from an EMBL/GenBank/DDBJ whole genome shotgun (WGS) entry which is preliminary data.</text>
</comment>
<keyword evidence="2" id="KW-1185">Reference proteome</keyword>
<evidence type="ECO:0000313" key="2">
    <source>
        <dbReference type="Proteomes" id="UP001153678"/>
    </source>
</evidence>
<evidence type="ECO:0000313" key="1">
    <source>
        <dbReference type="EMBL" id="CAI2171365.1"/>
    </source>
</evidence>
<accession>A0A9W4WLQ0</accession>
<proteinExistence type="predicted"/>
<gene>
    <name evidence="1" type="ORF">FWILDA_LOCUS5043</name>
</gene>
<dbReference type="EMBL" id="CAMKVN010000813">
    <property type="protein sequence ID" value="CAI2171365.1"/>
    <property type="molecule type" value="Genomic_DNA"/>
</dbReference>
<dbReference type="OrthoDB" id="2362230at2759"/>
<dbReference type="AlphaFoldDB" id="A0A9W4WLQ0"/>
<protein>
    <submittedName>
        <fullName evidence="1">8057_t:CDS:1</fullName>
    </submittedName>
</protein>
<reference evidence="1" key="1">
    <citation type="submission" date="2022-08" db="EMBL/GenBank/DDBJ databases">
        <authorList>
            <person name="Kallberg Y."/>
            <person name="Tangrot J."/>
            <person name="Rosling A."/>
        </authorList>
    </citation>
    <scope>NUCLEOTIDE SEQUENCE</scope>
    <source>
        <strain evidence="1">Wild A</strain>
    </source>
</reference>
<dbReference type="Proteomes" id="UP001153678">
    <property type="component" value="Unassembled WGS sequence"/>
</dbReference>
<organism evidence="1 2">
    <name type="scientific">Funneliformis geosporum</name>
    <dbReference type="NCBI Taxonomy" id="1117311"/>
    <lineage>
        <taxon>Eukaryota</taxon>
        <taxon>Fungi</taxon>
        <taxon>Fungi incertae sedis</taxon>
        <taxon>Mucoromycota</taxon>
        <taxon>Glomeromycotina</taxon>
        <taxon>Glomeromycetes</taxon>
        <taxon>Glomerales</taxon>
        <taxon>Glomeraceae</taxon>
        <taxon>Funneliformis</taxon>
    </lineage>
</organism>
<name>A0A9W4WLQ0_9GLOM</name>
<sequence>MIAAVVLKEFLRLTCKGWKIVTFALNQWLNNSNFSLLNINEQLTELKDRKMFQEIFTKPKNIKLVDILSKLKDAASNPSDKMESTTQDLLEYHHRILLREAYYKITGTDHFRISQYFRFRISSRILYAYQLYVQKICSRSAIGTQGASLVWKIHARVRLMRVPWEMSSAHHDSFSKRISKLCLHPGYKQRVSSSSLHLVDKKGITIEELPSGLFGCAESS</sequence>